<reference evidence="1" key="2">
    <citation type="journal article" date="2015" name="Data Brief">
        <title>Shoot transcriptome of the giant reed, Arundo donax.</title>
        <authorList>
            <person name="Barrero R.A."/>
            <person name="Guerrero F.D."/>
            <person name="Moolhuijzen P."/>
            <person name="Goolsby J.A."/>
            <person name="Tidwell J."/>
            <person name="Bellgard S.E."/>
            <person name="Bellgard M.I."/>
        </authorList>
    </citation>
    <scope>NUCLEOTIDE SEQUENCE</scope>
    <source>
        <tissue evidence="1">Shoot tissue taken approximately 20 cm above the soil surface</tissue>
    </source>
</reference>
<dbReference type="EMBL" id="GBRH01223364">
    <property type="protein sequence ID" value="JAD74531.1"/>
    <property type="molecule type" value="Transcribed_RNA"/>
</dbReference>
<protein>
    <submittedName>
        <fullName evidence="1">Ribonucleoside-diphosphate reductase small chain</fullName>
    </submittedName>
</protein>
<dbReference type="AlphaFoldDB" id="A0A0A9CG43"/>
<reference evidence="1" key="1">
    <citation type="submission" date="2014-09" db="EMBL/GenBank/DDBJ databases">
        <authorList>
            <person name="Magalhaes I.L.F."/>
            <person name="Oliveira U."/>
            <person name="Santos F.R."/>
            <person name="Vidigal T.H.D.A."/>
            <person name="Brescovit A.D."/>
            <person name="Santos A.J."/>
        </authorList>
    </citation>
    <scope>NUCLEOTIDE SEQUENCE</scope>
    <source>
        <tissue evidence="1">Shoot tissue taken approximately 20 cm above the soil surface</tissue>
    </source>
</reference>
<sequence length="109" mass="12608">MALVGGESLVPVARVGGEVHLLGCPEGGHRLLVELPDLREPDREHGEAVRRLRQQRLLRVARGHQRRRGRHRRSNRWVDWGLEDWRRALELGDFGVWNGWDGGRRRGNL</sequence>
<accession>A0A0A9CG43</accession>
<name>A0A0A9CG43_ARUDO</name>
<evidence type="ECO:0000313" key="1">
    <source>
        <dbReference type="EMBL" id="JAD74531.1"/>
    </source>
</evidence>
<organism evidence="1">
    <name type="scientific">Arundo donax</name>
    <name type="common">Giant reed</name>
    <name type="synonym">Donax arundinaceus</name>
    <dbReference type="NCBI Taxonomy" id="35708"/>
    <lineage>
        <taxon>Eukaryota</taxon>
        <taxon>Viridiplantae</taxon>
        <taxon>Streptophyta</taxon>
        <taxon>Embryophyta</taxon>
        <taxon>Tracheophyta</taxon>
        <taxon>Spermatophyta</taxon>
        <taxon>Magnoliopsida</taxon>
        <taxon>Liliopsida</taxon>
        <taxon>Poales</taxon>
        <taxon>Poaceae</taxon>
        <taxon>PACMAD clade</taxon>
        <taxon>Arundinoideae</taxon>
        <taxon>Arundineae</taxon>
        <taxon>Arundo</taxon>
    </lineage>
</organism>
<proteinExistence type="predicted"/>